<dbReference type="Pfam" id="PF12706">
    <property type="entry name" value="Lactamase_B_2"/>
    <property type="match status" value="1"/>
</dbReference>
<dbReference type="Pfam" id="PF23023">
    <property type="entry name" value="Anti-Pycsar_Apyc1"/>
    <property type="match status" value="1"/>
</dbReference>
<comment type="function">
    <text evidence="8">Zinc phosphodiesterase, which displays some tRNA 3'-processing endonuclease activity. Probably involved in tRNA maturation, by removing a 3'-trailer from precursor tRNA.</text>
</comment>
<dbReference type="NCBIfam" id="TIGR02651">
    <property type="entry name" value="RNase_Z"/>
    <property type="match status" value="1"/>
</dbReference>
<dbReference type="Proteomes" id="UP001589609">
    <property type="component" value="Unassembled WGS sequence"/>
</dbReference>
<reference evidence="10 11" key="1">
    <citation type="submission" date="2024-09" db="EMBL/GenBank/DDBJ databases">
        <authorList>
            <person name="Sun Q."/>
            <person name="Mori K."/>
        </authorList>
    </citation>
    <scope>NUCLEOTIDE SEQUENCE [LARGE SCALE GENOMIC DNA]</scope>
    <source>
        <strain evidence="10 11">JCM 11201</strain>
    </source>
</reference>
<dbReference type="PANTHER" id="PTHR46018:SF2">
    <property type="entry name" value="ZINC PHOSPHODIESTERASE ELAC PROTEIN 1"/>
    <property type="match status" value="1"/>
</dbReference>
<gene>
    <name evidence="8 10" type="primary">rnz</name>
    <name evidence="10" type="ORF">ACFFMS_27335</name>
</gene>
<organism evidence="10 11">
    <name type="scientific">Ectobacillus funiculus</name>
    <dbReference type="NCBI Taxonomy" id="137993"/>
    <lineage>
        <taxon>Bacteria</taxon>
        <taxon>Bacillati</taxon>
        <taxon>Bacillota</taxon>
        <taxon>Bacilli</taxon>
        <taxon>Bacillales</taxon>
        <taxon>Bacillaceae</taxon>
        <taxon>Ectobacillus</taxon>
    </lineage>
</organism>
<accession>A0ABV5WMQ2</accession>
<feature type="binding site" evidence="8">
    <location>
        <position position="212"/>
    </location>
    <ligand>
        <name>Zn(2+)</name>
        <dbReference type="ChEBI" id="CHEBI:29105"/>
        <label>1</label>
        <note>catalytic</note>
    </ligand>
</feature>
<evidence type="ECO:0000259" key="9">
    <source>
        <dbReference type="Pfam" id="PF12706"/>
    </source>
</evidence>
<evidence type="ECO:0000256" key="4">
    <source>
        <dbReference type="ARBA" id="ARBA00022723"/>
    </source>
</evidence>
<comment type="similarity">
    <text evidence="8">Belongs to the RNase Z family.</text>
</comment>
<evidence type="ECO:0000256" key="2">
    <source>
        <dbReference type="ARBA" id="ARBA00022694"/>
    </source>
</evidence>
<dbReference type="HAMAP" id="MF_01818">
    <property type="entry name" value="RNase_Z_BN"/>
    <property type="match status" value="1"/>
</dbReference>
<dbReference type="NCBIfam" id="NF000801">
    <property type="entry name" value="PRK00055.1-3"/>
    <property type="match status" value="1"/>
</dbReference>
<dbReference type="NCBIfam" id="NF000800">
    <property type="entry name" value="PRK00055.1-1"/>
    <property type="match status" value="1"/>
</dbReference>
<dbReference type="CDD" id="cd07717">
    <property type="entry name" value="RNaseZ_ZiPD-like_MBL-fold"/>
    <property type="match status" value="1"/>
</dbReference>
<comment type="cofactor">
    <cofactor evidence="8">
        <name>Zn(2+)</name>
        <dbReference type="ChEBI" id="CHEBI:29105"/>
    </cofactor>
    <text evidence="8">Binds 2 Zn(2+) ions.</text>
</comment>
<evidence type="ECO:0000313" key="11">
    <source>
        <dbReference type="Proteomes" id="UP001589609"/>
    </source>
</evidence>
<feature type="binding site" evidence="8">
    <location>
        <position position="141"/>
    </location>
    <ligand>
        <name>Zn(2+)</name>
        <dbReference type="ChEBI" id="CHEBI:29105"/>
        <label>1</label>
        <note>catalytic</note>
    </ligand>
</feature>
<dbReference type="InterPro" id="IPR013471">
    <property type="entry name" value="RNase_Z/BN"/>
</dbReference>
<feature type="binding site" evidence="8">
    <location>
        <position position="212"/>
    </location>
    <ligand>
        <name>Zn(2+)</name>
        <dbReference type="ChEBI" id="CHEBI:29105"/>
        <label>2</label>
        <note>catalytic</note>
    </ligand>
</feature>
<evidence type="ECO:0000256" key="1">
    <source>
        <dbReference type="ARBA" id="ARBA00011738"/>
    </source>
</evidence>
<dbReference type="InterPro" id="IPR036866">
    <property type="entry name" value="RibonucZ/Hydroxyglut_hydro"/>
</dbReference>
<evidence type="ECO:0000313" key="10">
    <source>
        <dbReference type="EMBL" id="MFB9761944.1"/>
    </source>
</evidence>
<dbReference type="EMBL" id="JBHMAF010000196">
    <property type="protein sequence ID" value="MFB9761944.1"/>
    <property type="molecule type" value="Genomic_DNA"/>
</dbReference>
<protein>
    <recommendedName>
        <fullName evidence="8">Ribonuclease Z</fullName>
        <shortName evidence="8">RNase Z</shortName>
        <ecNumber evidence="8">3.1.26.11</ecNumber>
    </recommendedName>
    <alternativeName>
        <fullName evidence="8">tRNA 3 endonuclease</fullName>
    </alternativeName>
    <alternativeName>
        <fullName evidence="8">tRNase Z</fullName>
    </alternativeName>
</protein>
<feature type="binding site" evidence="8">
    <location>
        <position position="270"/>
    </location>
    <ligand>
        <name>Zn(2+)</name>
        <dbReference type="ChEBI" id="CHEBI:29105"/>
        <label>2</label>
        <note>catalytic</note>
    </ligand>
</feature>
<keyword evidence="3 8" id="KW-0540">Nuclease</keyword>
<dbReference type="InterPro" id="IPR001279">
    <property type="entry name" value="Metallo-B-lactamas"/>
</dbReference>
<dbReference type="Gene3D" id="3.60.15.10">
    <property type="entry name" value="Ribonuclease Z/Hydroxyacylglutathione hydrolase-like"/>
    <property type="match status" value="1"/>
</dbReference>
<keyword evidence="2 8" id="KW-0819">tRNA processing</keyword>
<sequence>MELLFLGTGAGVPAKERNVSAAALQLLEERAATWLFDCGEATQHQILHTSIRPRRIEKIFITHLHGDHIFGLPGLLGSRSFQGGDTPLTVYGPKGIRSFIEVSLTVSTTHVKYPLHIVEIEEEGIVFEDEQFTVETARLSHGIECFGYRITEHDIPGPLLVDKLLERGIKPGPMFKRLKNGESVELEDGTVLSGADFIGPPQKGRIVTILGDTRYCETSIRLAQDADVLVHEATLAAAEEEQAHEYYHSTTHQAARVAMLAGAKRLILTHISSRYQGEQCAQLLEEARDIFSHTELADDFKRFSIGKFVSPSKRSE</sequence>
<keyword evidence="6 8" id="KW-0378">Hydrolase</keyword>
<dbReference type="EC" id="3.1.26.11" evidence="8"/>
<feature type="active site" description="Proton acceptor" evidence="8">
    <location>
        <position position="67"/>
    </location>
</feature>
<feature type="binding site" evidence="8">
    <location>
        <position position="63"/>
    </location>
    <ligand>
        <name>Zn(2+)</name>
        <dbReference type="ChEBI" id="CHEBI:29105"/>
        <label>1</label>
        <note>catalytic</note>
    </ligand>
</feature>
<comment type="caution">
    <text evidence="10">The sequence shown here is derived from an EMBL/GenBank/DDBJ whole genome shotgun (WGS) entry which is preliminary data.</text>
</comment>
<keyword evidence="5 8" id="KW-0255">Endonuclease</keyword>
<feature type="binding site" evidence="8">
    <location>
        <position position="67"/>
    </location>
    <ligand>
        <name>Zn(2+)</name>
        <dbReference type="ChEBI" id="CHEBI:29105"/>
        <label>2</label>
        <note>catalytic</note>
    </ligand>
</feature>
<evidence type="ECO:0000256" key="5">
    <source>
        <dbReference type="ARBA" id="ARBA00022759"/>
    </source>
</evidence>
<comment type="catalytic activity">
    <reaction evidence="8">
        <text>Endonucleolytic cleavage of RNA, removing extra 3' nucleotides from tRNA precursor, generating 3' termini of tRNAs. A 3'-hydroxy group is left at the tRNA terminus and a 5'-phosphoryl group is left at the trailer molecule.</text>
        <dbReference type="EC" id="3.1.26.11"/>
    </reaction>
</comment>
<dbReference type="SUPFAM" id="SSF56281">
    <property type="entry name" value="Metallo-hydrolase/oxidoreductase"/>
    <property type="match status" value="1"/>
</dbReference>
<evidence type="ECO:0000256" key="7">
    <source>
        <dbReference type="ARBA" id="ARBA00022833"/>
    </source>
</evidence>
<feature type="domain" description="Metallo-beta-lactamase" evidence="9">
    <location>
        <begin position="204"/>
        <end position="271"/>
    </location>
</feature>
<evidence type="ECO:0000256" key="6">
    <source>
        <dbReference type="ARBA" id="ARBA00022801"/>
    </source>
</evidence>
<keyword evidence="11" id="KW-1185">Reference proteome</keyword>
<feature type="binding site" evidence="8">
    <location>
        <position position="65"/>
    </location>
    <ligand>
        <name>Zn(2+)</name>
        <dbReference type="ChEBI" id="CHEBI:29105"/>
        <label>1</label>
        <note>catalytic</note>
    </ligand>
</feature>
<feature type="binding site" evidence="8">
    <location>
        <position position="68"/>
    </location>
    <ligand>
        <name>Zn(2+)</name>
        <dbReference type="ChEBI" id="CHEBI:29105"/>
        <label>2</label>
        <note>catalytic</note>
    </ligand>
</feature>
<evidence type="ECO:0000256" key="8">
    <source>
        <dbReference type="HAMAP-Rule" id="MF_01818"/>
    </source>
</evidence>
<keyword evidence="4 8" id="KW-0479">Metal-binding</keyword>
<evidence type="ECO:0000256" key="3">
    <source>
        <dbReference type="ARBA" id="ARBA00022722"/>
    </source>
</evidence>
<keyword evidence="7 8" id="KW-0862">Zinc</keyword>
<dbReference type="PANTHER" id="PTHR46018">
    <property type="entry name" value="ZINC PHOSPHODIESTERASE ELAC PROTEIN 1"/>
    <property type="match status" value="1"/>
</dbReference>
<dbReference type="RefSeq" id="WP_379952003.1">
    <property type="nucleotide sequence ID" value="NZ_JBHMAF010000196.1"/>
</dbReference>
<comment type="subunit">
    <text evidence="1 8">Homodimer.</text>
</comment>
<name>A0ABV5WMQ2_9BACI</name>
<proteinExistence type="inferred from homology"/>
<dbReference type="GO" id="GO:0042781">
    <property type="term" value="F:3'-tRNA processing endoribonuclease activity"/>
    <property type="evidence" value="ECO:0007669"/>
    <property type="project" value="UniProtKB-EC"/>
</dbReference>